<proteinExistence type="predicted"/>
<dbReference type="AlphaFoldDB" id="A0A517ZJM0"/>
<dbReference type="EMBL" id="CP036276">
    <property type="protein sequence ID" value="QDU42671.1"/>
    <property type="molecule type" value="Genomic_DNA"/>
</dbReference>
<gene>
    <name evidence="1" type="ORF">Mal52_11380</name>
</gene>
<name>A0A517ZJM0_9PLAN</name>
<evidence type="ECO:0000313" key="2">
    <source>
        <dbReference type="Proteomes" id="UP000319383"/>
    </source>
</evidence>
<reference evidence="1 2" key="1">
    <citation type="submission" date="2019-02" db="EMBL/GenBank/DDBJ databases">
        <title>Deep-cultivation of Planctomycetes and their phenomic and genomic characterization uncovers novel biology.</title>
        <authorList>
            <person name="Wiegand S."/>
            <person name="Jogler M."/>
            <person name="Boedeker C."/>
            <person name="Pinto D."/>
            <person name="Vollmers J."/>
            <person name="Rivas-Marin E."/>
            <person name="Kohn T."/>
            <person name="Peeters S.H."/>
            <person name="Heuer A."/>
            <person name="Rast P."/>
            <person name="Oberbeckmann S."/>
            <person name="Bunk B."/>
            <person name="Jeske O."/>
            <person name="Meyerdierks A."/>
            <person name="Storesund J.E."/>
            <person name="Kallscheuer N."/>
            <person name="Luecker S."/>
            <person name="Lage O.M."/>
            <person name="Pohl T."/>
            <person name="Merkel B.J."/>
            <person name="Hornburger P."/>
            <person name="Mueller R.-W."/>
            <person name="Bruemmer F."/>
            <person name="Labrenz M."/>
            <person name="Spormann A.M."/>
            <person name="Op den Camp H."/>
            <person name="Overmann J."/>
            <person name="Amann R."/>
            <person name="Jetten M.S.M."/>
            <person name="Mascher T."/>
            <person name="Medema M.H."/>
            <person name="Devos D.P."/>
            <person name="Kaster A.-K."/>
            <person name="Ovreas L."/>
            <person name="Rohde M."/>
            <person name="Galperin M.Y."/>
            <person name="Jogler C."/>
        </authorList>
    </citation>
    <scope>NUCLEOTIDE SEQUENCE [LARGE SCALE GENOMIC DNA]</scope>
    <source>
        <strain evidence="1 2">Mal52</strain>
    </source>
</reference>
<accession>A0A517ZJM0</accession>
<evidence type="ECO:0000313" key="1">
    <source>
        <dbReference type="EMBL" id="QDU42671.1"/>
    </source>
</evidence>
<protein>
    <submittedName>
        <fullName evidence="1">Uncharacterized protein</fullName>
    </submittedName>
</protein>
<dbReference type="KEGG" id="sdyn:Mal52_11380"/>
<organism evidence="1 2">
    <name type="scientific">Symmachiella dynata</name>
    <dbReference type="NCBI Taxonomy" id="2527995"/>
    <lineage>
        <taxon>Bacteria</taxon>
        <taxon>Pseudomonadati</taxon>
        <taxon>Planctomycetota</taxon>
        <taxon>Planctomycetia</taxon>
        <taxon>Planctomycetales</taxon>
        <taxon>Planctomycetaceae</taxon>
        <taxon>Symmachiella</taxon>
    </lineage>
</organism>
<sequence length="78" mass="8376">MSQDAGRQRPVKVCQRFTRSGSCLVQPPTPAILAIFACPGGEGWAQMVRSLCLPQRGRVQLTPRIEAAVVTAERVGVA</sequence>
<dbReference type="Proteomes" id="UP000319383">
    <property type="component" value="Chromosome"/>
</dbReference>
<keyword evidence="2" id="KW-1185">Reference proteome</keyword>